<dbReference type="InterPro" id="IPR050356">
    <property type="entry name" value="SulA_CellDiv_inhibitor"/>
</dbReference>
<dbReference type="PANTHER" id="PTHR35369">
    <property type="entry name" value="BLR3025 PROTEIN-RELATED"/>
    <property type="match status" value="1"/>
</dbReference>
<feature type="region of interest" description="Disordered" evidence="2">
    <location>
        <begin position="429"/>
        <end position="451"/>
    </location>
</feature>
<dbReference type="SUPFAM" id="SSF56672">
    <property type="entry name" value="DNA/RNA polymerases"/>
    <property type="match status" value="1"/>
</dbReference>
<dbReference type="Proteomes" id="UP001162891">
    <property type="component" value="Chromosome"/>
</dbReference>
<feature type="domain" description="UmuC" evidence="3">
    <location>
        <begin position="16"/>
        <end position="118"/>
    </location>
</feature>
<dbReference type="EMBL" id="AP025591">
    <property type="protein sequence ID" value="BDG06465.1"/>
    <property type="molecule type" value="Genomic_DNA"/>
</dbReference>
<sequence length="533" mass="55571">MQRDRSAPRVLALHLPEFPLQRLQRTRESLPGDRPIAIMEDGRVVCCDAAARASGVRPGATAAEALAACGRIEGVARDRAAERSALQALAEALLALAPAVEVSAPDVLLLDAGAAHLLAPRPAAPGTARGASGEAGMDEADGTAAGEQVLAERAVVVAADMGYAARAVIATGRGPTRALAAATAEVGAGRVIRVPQAATARALAHLPVTALGLPPAVAARLAALGVSDAGALARLPAGTLAHRFGAEGTAAARLARGEDDSPLVPYVPATLPEEGVELEAPAETAEPLLFALKRLADRVAARLAGRGLGASRLKLVLKLDPRGEERILVPLAQPSASAGRWLVPMKEHLFAMRLPAAVIALRLVAVEVAVVAAEQLAFGDRPEAVAALEGVLTRLAVRLGDGALFAAEPVERYRPEGAYRAVPFRPAERRGNGLARDDTGPSAPAPRPTRPTRLLAAPQLVVAEGEGGRLTALRVGGRDRAVLAFDGPERLRGEWWAGAFDRDYYRVRLDGLGDCWVYRDGADGRLYLHGFFD</sequence>
<keyword evidence="1" id="KW-0227">DNA damage</keyword>
<dbReference type="Gene3D" id="1.10.150.20">
    <property type="entry name" value="5' to 3' exonuclease, C-terminal subdomain"/>
    <property type="match status" value="1"/>
</dbReference>
<dbReference type="InterPro" id="IPR043502">
    <property type="entry name" value="DNA/RNA_pol_sf"/>
</dbReference>
<accession>A0ABN6N361</accession>
<organism evidence="4 5">
    <name type="scientific">Anaeromyxobacter oryzae</name>
    <dbReference type="NCBI Taxonomy" id="2918170"/>
    <lineage>
        <taxon>Bacteria</taxon>
        <taxon>Pseudomonadati</taxon>
        <taxon>Myxococcota</taxon>
        <taxon>Myxococcia</taxon>
        <taxon>Myxococcales</taxon>
        <taxon>Cystobacterineae</taxon>
        <taxon>Anaeromyxobacteraceae</taxon>
        <taxon>Anaeromyxobacter</taxon>
    </lineage>
</organism>
<reference evidence="5" key="1">
    <citation type="journal article" date="2022" name="Int. J. Syst. Evol. Microbiol.">
        <title>Anaeromyxobacter oryzae sp. nov., Anaeromyxobacter diazotrophicus sp. nov. and Anaeromyxobacter paludicola sp. nov., isolated from paddy soils.</title>
        <authorList>
            <person name="Itoh H."/>
            <person name="Xu Z."/>
            <person name="Mise K."/>
            <person name="Masuda Y."/>
            <person name="Ushijima N."/>
            <person name="Hayakawa C."/>
            <person name="Shiratori Y."/>
            <person name="Senoo K."/>
        </authorList>
    </citation>
    <scope>NUCLEOTIDE SEQUENCE [LARGE SCALE GENOMIC DNA]</scope>
    <source>
        <strain evidence="5">Red232</strain>
    </source>
</reference>
<evidence type="ECO:0000313" key="5">
    <source>
        <dbReference type="Proteomes" id="UP001162891"/>
    </source>
</evidence>
<dbReference type="InterPro" id="IPR001126">
    <property type="entry name" value="UmuC"/>
</dbReference>
<dbReference type="Pfam" id="PF00817">
    <property type="entry name" value="IMS"/>
    <property type="match status" value="1"/>
</dbReference>
<dbReference type="CDD" id="cd03468">
    <property type="entry name" value="PolY_like"/>
    <property type="match status" value="1"/>
</dbReference>
<dbReference type="PANTHER" id="PTHR35369:SF2">
    <property type="entry name" value="BLR3025 PROTEIN"/>
    <property type="match status" value="1"/>
</dbReference>
<keyword evidence="5" id="KW-1185">Reference proteome</keyword>
<name>A0ABN6N361_9BACT</name>
<evidence type="ECO:0000259" key="3">
    <source>
        <dbReference type="Pfam" id="PF00817"/>
    </source>
</evidence>
<gene>
    <name evidence="4" type="ORF">AMOR_54610</name>
</gene>
<evidence type="ECO:0000256" key="1">
    <source>
        <dbReference type="ARBA" id="ARBA00022763"/>
    </source>
</evidence>
<protein>
    <recommendedName>
        <fullName evidence="3">UmuC domain-containing protein</fullName>
    </recommendedName>
</protein>
<feature type="region of interest" description="Disordered" evidence="2">
    <location>
        <begin position="121"/>
        <end position="143"/>
    </location>
</feature>
<proteinExistence type="predicted"/>
<dbReference type="RefSeq" id="WP_248356440.1">
    <property type="nucleotide sequence ID" value="NZ_AP025591.1"/>
</dbReference>
<feature type="compositionally biased region" description="Basic and acidic residues" evidence="2">
    <location>
        <begin position="429"/>
        <end position="439"/>
    </location>
</feature>
<feature type="compositionally biased region" description="Low complexity" evidence="2">
    <location>
        <begin position="121"/>
        <end position="131"/>
    </location>
</feature>
<evidence type="ECO:0000313" key="4">
    <source>
        <dbReference type="EMBL" id="BDG06465.1"/>
    </source>
</evidence>
<evidence type="ECO:0000256" key="2">
    <source>
        <dbReference type="SAM" id="MobiDB-lite"/>
    </source>
</evidence>